<dbReference type="EMBL" id="CP000859">
    <property type="protein sequence ID" value="ABW68581.1"/>
    <property type="molecule type" value="Genomic_DNA"/>
</dbReference>
<dbReference type="HOGENOM" id="CLU_1591885_0_0_7"/>
<dbReference type="Proteomes" id="UP000008561">
    <property type="component" value="Chromosome"/>
</dbReference>
<feature type="chain" id="PRO_5002731435" description="Lipoprotein" evidence="1">
    <location>
        <begin position="28"/>
        <end position="167"/>
    </location>
</feature>
<dbReference type="PROSITE" id="PS51257">
    <property type="entry name" value="PROKAR_LIPOPROTEIN"/>
    <property type="match status" value="1"/>
</dbReference>
<evidence type="ECO:0000313" key="2">
    <source>
        <dbReference type="EMBL" id="ABW68581.1"/>
    </source>
</evidence>
<feature type="signal peptide" evidence="1">
    <location>
        <begin position="1"/>
        <end position="27"/>
    </location>
</feature>
<organism evidence="2 3">
    <name type="scientific">Desulfosudis oleivorans (strain DSM 6200 / JCM 39069 / Hxd3)</name>
    <name type="common">Desulfococcus oleovorans</name>
    <dbReference type="NCBI Taxonomy" id="96561"/>
    <lineage>
        <taxon>Bacteria</taxon>
        <taxon>Pseudomonadati</taxon>
        <taxon>Thermodesulfobacteriota</taxon>
        <taxon>Desulfobacteria</taxon>
        <taxon>Desulfobacterales</taxon>
        <taxon>Desulfosudaceae</taxon>
        <taxon>Desulfosudis</taxon>
    </lineage>
</organism>
<proteinExistence type="predicted"/>
<reference evidence="2 3" key="1">
    <citation type="submission" date="2007-10" db="EMBL/GenBank/DDBJ databases">
        <title>Complete sequence of Desulfococcus oleovorans Hxd3.</title>
        <authorList>
            <consortium name="US DOE Joint Genome Institute"/>
            <person name="Copeland A."/>
            <person name="Lucas S."/>
            <person name="Lapidus A."/>
            <person name="Barry K."/>
            <person name="Glavina del Rio T."/>
            <person name="Dalin E."/>
            <person name="Tice H."/>
            <person name="Pitluck S."/>
            <person name="Kiss H."/>
            <person name="Brettin T."/>
            <person name="Bruce D."/>
            <person name="Detter J.C."/>
            <person name="Han C."/>
            <person name="Schmutz J."/>
            <person name="Larimer F."/>
            <person name="Land M."/>
            <person name="Hauser L."/>
            <person name="Kyrpides N."/>
            <person name="Kim E."/>
            <person name="Wawrik B."/>
            <person name="Richardson P."/>
        </authorList>
    </citation>
    <scope>NUCLEOTIDE SEQUENCE [LARGE SCALE GENOMIC DNA]</scope>
    <source>
        <strain evidence="3">DSM 6200 / JCM 39069 / Hxd3</strain>
    </source>
</reference>
<keyword evidence="1" id="KW-0732">Signal</keyword>
<accession>A8ZXV4</accession>
<sequence length="167" mass="19370">MQKNKHTVFWGSLFLITVVLLSCKQAAYTTEDFLGIWDSSPVFGDSEVSVQISLRAHYKKDGAVVYSGQEVFKVGDRKATVDFEDTSRWRIDGVYLIEETIDKNYFNYNGDIELINILKKNIEKERSQKDKTSKAKILNYQPRQKFDLLLDLGQEEKQITFHFISKS</sequence>
<dbReference type="KEGG" id="dol:Dole_2778"/>
<evidence type="ECO:0000256" key="1">
    <source>
        <dbReference type="SAM" id="SignalP"/>
    </source>
</evidence>
<keyword evidence="3" id="KW-1185">Reference proteome</keyword>
<dbReference type="AlphaFoldDB" id="A8ZXV4"/>
<name>A8ZXV4_DESOH</name>
<dbReference type="InterPro" id="IPR037282">
    <property type="entry name" value="CapZ_alpha/beta"/>
</dbReference>
<evidence type="ECO:0008006" key="4">
    <source>
        <dbReference type="Google" id="ProtNLM"/>
    </source>
</evidence>
<dbReference type="SUPFAM" id="SSF90096">
    <property type="entry name" value="Subunits of heterodimeric actin filament capping protein Capz"/>
    <property type="match status" value="1"/>
</dbReference>
<gene>
    <name evidence="2" type="ordered locus">Dole_2778</name>
</gene>
<evidence type="ECO:0000313" key="3">
    <source>
        <dbReference type="Proteomes" id="UP000008561"/>
    </source>
</evidence>
<dbReference type="RefSeq" id="WP_012176192.1">
    <property type="nucleotide sequence ID" value="NC_009943.1"/>
</dbReference>
<protein>
    <recommendedName>
        <fullName evidence="4">Lipoprotein</fullName>
    </recommendedName>
</protein>